<keyword evidence="4" id="KW-0862">Zinc</keyword>
<evidence type="ECO:0000256" key="4">
    <source>
        <dbReference type="ARBA" id="ARBA00022833"/>
    </source>
</evidence>
<sequence length="124" mass="14136">MVAKVRIREELLDYLLELARNAHPNEFMGFLRAKNGVVEEVLIAPDIRPGPTSVFFNTWMLPLDDSIVGTVHSHPAPIPDPSPQDLWFFSKFGGVHLIVFYPYSRENVWAYNSEGSRIEIELVP</sequence>
<reference evidence="7 8" key="1">
    <citation type="submission" date="2016-03" db="EMBL/GenBank/DDBJ databases">
        <title>Complete genome sequence of Thermococcus gorgonarius.</title>
        <authorList>
            <person name="Oger P.M."/>
        </authorList>
    </citation>
    <scope>NUCLEOTIDE SEQUENCE [LARGE SCALE GENOMIC DNA]</scope>
    <source>
        <strain evidence="7 8">W-12</strain>
    </source>
</reference>
<protein>
    <submittedName>
        <fullName evidence="7">Metalloprotease</fullName>
    </submittedName>
</protein>
<dbReference type="RefSeq" id="WP_088885590.1">
    <property type="nucleotide sequence ID" value="NZ_CP014855.1"/>
</dbReference>
<dbReference type="Proteomes" id="UP000250134">
    <property type="component" value="Chromosome"/>
</dbReference>
<dbReference type="Gene3D" id="3.40.140.10">
    <property type="entry name" value="Cytidine Deaminase, domain 2"/>
    <property type="match status" value="1"/>
</dbReference>
<evidence type="ECO:0000256" key="2">
    <source>
        <dbReference type="ARBA" id="ARBA00022723"/>
    </source>
</evidence>
<evidence type="ECO:0000259" key="6">
    <source>
        <dbReference type="Pfam" id="PF14464"/>
    </source>
</evidence>
<dbReference type="InterPro" id="IPR028090">
    <property type="entry name" value="JAB_dom_prok"/>
</dbReference>
<evidence type="ECO:0000256" key="1">
    <source>
        <dbReference type="ARBA" id="ARBA00022670"/>
    </source>
</evidence>
<keyword evidence="2" id="KW-0479">Metal-binding</keyword>
<evidence type="ECO:0000256" key="5">
    <source>
        <dbReference type="ARBA" id="ARBA00023049"/>
    </source>
</evidence>
<gene>
    <name evidence="7" type="ORF">A3K92_07050</name>
</gene>
<proteinExistence type="predicted"/>
<keyword evidence="5 7" id="KW-0482">Metalloprotease</keyword>
<dbReference type="KEGG" id="tgg:A3K92_07050"/>
<dbReference type="GO" id="GO:0046872">
    <property type="term" value="F:metal ion binding"/>
    <property type="evidence" value="ECO:0007669"/>
    <property type="project" value="UniProtKB-KW"/>
</dbReference>
<feature type="domain" description="JAB" evidence="6">
    <location>
        <begin position="9"/>
        <end position="102"/>
    </location>
</feature>
<dbReference type="GeneID" id="33332298"/>
<evidence type="ECO:0000313" key="7">
    <source>
        <dbReference type="EMBL" id="ASJ01252.1"/>
    </source>
</evidence>
<dbReference type="GO" id="GO:0006508">
    <property type="term" value="P:proteolysis"/>
    <property type="evidence" value="ECO:0007669"/>
    <property type="project" value="UniProtKB-KW"/>
</dbReference>
<keyword evidence="1 7" id="KW-0645">Protease</keyword>
<organism evidence="7 8">
    <name type="scientific">Thermococcus gorgonarius</name>
    <dbReference type="NCBI Taxonomy" id="71997"/>
    <lineage>
        <taxon>Archaea</taxon>
        <taxon>Methanobacteriati</taxon>
        <taxon>Methanobacteriota</taxon>
        <taxon>Thermococci</taxon>
        <taxon>Thermococcales</taxon>
        <taxon>Thermococcaceae</taxon>
        <taxon>Thermococcus</taxon>
    </lineage>
</organism>
<dbReference type="EMBL" id="CP014855">
    <property type="protein sequence ID" value="ASJ01252.1"/>
    <property type="molecule type" value="Genomic_DNA"/>
</dbReference>
<evidence type="ECO:0000256" key="3">
    <source>
        <dbReference type="ARBA" id="ARBA00022801"/>
    </source>
</evidence>
<accession>A0A2Z2M9S5</accession>
<evidence type="ECO:0000313" key="8">
    <source>
        <dbReference type="Proteomes" id="UP000250134"/>
    </source>
</evidence>
<dbReference type="SUPFAM" id="SSF102712">
    <property type="entry name" value="JAB1/MPN domain"/>
    <property type="match status" value="1"/>
</dbReference>
<dbReference type="OrthoDB" id="4612at2157"/>
<keyword evidence="3" id="KW-0378">Hydrolase</keyword>
<dbReference type="Pfam" id="PF14464">
    <property type="entry name" value="Prok-JAB"/>
    <property type="match status" value="1"/>
</dbReference>
<dbReference type="GO" id="GO:0008237">
    <property type="term" value="F:metallopeptidase activity"/>
    <property type="evidence" value="ECO:0007669"/>
    <property type="project" value="UniProtKB-KW"/>
</dbReference>
<keyword evidence="8" id="KW-1185">Reference proteome</keyword>
<dbReference type="AlphaFoldDB" id="A0A2Z2M9S5"/>
<name>A0A2Z2M9S5_THEGO</name>